<comment type="caution">
    <text evidence="3">The sequence shown here is derived from an EMBL/GenBank/DDBJ whole genome shotgun (WGS) entry which is preliminary data.</text>
</comment>
<evidence type="ECO:0000256" key="1">
    <source>
        <dbReference type="SAM" id="MobiDB-lite"/>
    </source>
</evidence>
<feature type="region of interest" description="Disordered" evidence="1">
    <location>
        <begin position="71"/>
        <end position="143"/>
    </location>
</feature>
<dbReference type="InterPro" id="IPR050169">
    <property type="entry name" value="Krueppel_C2H2_ZnF"/>
</dbReference>
<gene>
    <name evidence="3" type="ORF">Y1Q_0019565</name>
</gene>
<accession>A0A151MM79</accession>
<keyword evidence="4" id="KW-1185">Reference proteome</keyword>
<sequence>MRLQLWEVFEDVAVYFTRKEWELLDDEDKVLYRDQMLRNFQALVFLAEPRPGRGLCPHTVRIMSVKVKEVSTDEAAGGGRAEGNPGASGQATPCPRGGAPALPGVRGICNRRPGRCQQMKAPEAGAPDEALPQEQSQCSGGGT</sequence>
<dbReference type="SMART" id="SM00349">
    <property type="entry name" value="KRAB"/>
    <property type="match status" value="1"/>
</dbReference>
<name>A0A151MM79_ALLMI</name>
<proteinExistence type="predicted"/>
<dbReference type="GO" id="GO:0006355">
    <property type="term" value="P:regulation of DNA-templated transcription"/>
    <property type="evidence" value="ECO:0007669"/>
    <property type="project" value="InterPro"/>
</dbReference>
<dbReference type="AlphaFoldDB" id="A0A151MM79"/>
<reference evidence="3 4" key="1">
    <citation type="journal article" date="2012" name="Genome Biol.">
        <title>Sequencing three crocodilian genomes to illuminate the evolution of archosaurs and amniotes.</title>
        <authorList>
            <person name="St John J.A."/>
            <person name="Braun E.L."/>
            <person name="Isberg S.R."/>
            <person name="Miles L.G."/>
            <person name="Chong A.Y."/>
            <person name="Gongora J."/>
            <person name="Dalzell P."/>
            <person name="Moran C."/>
            <person name="Bed'hom B."/>
            <person name="Abzhanov A."/>
            <person name="Burgess S.C."/>
            <person name="Cooksey A.M."/>
            <person name="Castoe T.A."/>
            <person name="Crawford N.G."/>
            <person name="Densmore L.D."/>
            <person name="Drew J.C."/>
            <person name="Edwards S.V."/>
            <person name="Faircloth B.C."/>
            <person name="Fujita M.K."/>
            <person name="Greenwold M.J."/>
            <person name="Hoffmann F.G."/>
            <person name="Howard J.M."/>
            <person name="Iguchi T."/>
            <person name="Janes D.E."/>
            <person name="Khan S.Y."/>
            <person name="Kohno S."/>
            <person name="de Koning A.J."/>
            <person name="Lance S.L."/>
            <person name="McCarthy F.M."/>
            <person name="McCormack J.E."/>
            <person name="Merchant M.E."/>
            <person name="Peterson D.G."/>
            <person name="Pollock D.D."/>
            <person name="Pourmand N."/>
            <person name="Raney B.J."/>
            <person name="Roessler K.A."/>
            <person name="Sanford J.R."/>
            <person name="Sawyer R.H."/>
            <person name="Schmidt C.J."/>
            <person name="Triplett E.W."/>
            <person name="Tuberville T.D."/>
            <person name="Venegas-Anaya M."/>
            <person name="Howard J.T."/>
            <person name="Jarvis E.D."/>
            <person name="Guillette L.J.Jr."/>
            <person name="Glenn T.C."/>
            <person name="Green R.E."/>
            <person name="Ray D.A."/>
        </authorList>
    </citation>
    <scope>NUCLEOTIDE SEQUENCE [LARGE SCALE GENOMIC DNA]</scope>
    <source>
        <strain evidence="3">KSC_2009_1</strain>
    </source>
</reference>
<dbReference type="PROSITE" id="PS50805">
    <property type="entry name" value="KRAB"/>
    <property type="match status" value="1"/>
</dbReference>
<evidence type="ECO:0000259" key="2">
    <source>
        <dbReference type="PROSITE" id="PS50805"/>
    </source>
</evidence>
<dbReference type="EMBL" id="AKHW03005690">
    <property type="protein sequence ID" value="KYO25648.1"/>
    <property type="molecule type" value="Genomic_DNA"/>
</dbReference>
<feature type="domain" description="KRAB" evidence="2">
    <location>
        <begin position="7"/>
        <end position="93"/>
    </location>
</feature>
<dbReference type="CDD" id="cd07765">
    <property type="entry name" value="KRAB_A-box"/>
    <property type="match status" value="1"/>
</dbReference>
<organism evidence="3 4">
    <name type="scientific">Alligator mississippiensis</name>
    <name type="common">American alligator</name>
    <dbReference type="NCBI Taxonomy" id="8496"/>
    <lineage>
        <taxon>Eukaryota</taxon>
        <taxon>Metazoa</taxon>
        <taxon>Chordata</taxon>
        <taxon>Craniata</taxon>
        <taxon>Vertebrata</taxon>
        <taxon>Euteleostomi</taxon>
        <taxon>Archelosauria</taxon>
        <taxon>Archosauria</taxon>
        <taxon>Crocodylia</taxon>
        <taxon>Alligatoridae</taxon>
        <taxon>Alligatorinae</taxon>
        <taxon>Alligator</taxon>
    </lineage>
</organism>
<dbReference type="SUPFAM" id="SSF109640">
    <property type="entry name" value="KRAB domain (Kruppel-associated box)"/>
    <property type="match status" value="1"/>
</dbReference>
<dbReference type="PANTHER" id="PTHR23232">
    <property type="entry name" value="KRAB DOMAIN C2H2 ZINC FINGER"/>
    <property type="match status" value="1"/>
</dbReference>
<evidence type="ECO:0000313" key="4">
    <source>
        <dbReference type="Proteomes" id="UP000050525"/>
    </source>
</evidence>
<dbReference type="InterPro" id="IPR036051">
    <property type="entry name" value="KRAB_dom_sf"/>
</dbReference>
<dbReference type="PANTHER" id="PTHR23232:SF163">
    <property type="entry name" value="ZINC FINGER PROTEIN 589"/>
    <property type="match status" value="1"/>
</dbReference>
<dbReference type="Proteomes" id="UP000050525">
    <property type="component" value="Unassembled WGS sequence"/>
</dbReference>
<feature type="compositionally biased region" description="Polar residues" evidence="1">
    <location>
        <begin position="133"/>
        <end position="143"/>
    </location>
</feature>
<protein>
    <recommendedName>
        <fullName evidence="2">KRAB domain-containing protein</fullName>
    </recommendedName>
</protein>
<dbReference type="Pfam" id="PF01352">
    <property type="entry name" value="KRAB"/>
    <property type="match status" value="1"/>
</dbReference>
<evidence type="ECO:0000313" key="3">
    <source>
        <dbReference type="EMBL" id="KYO25648.1"/>
    </source>
</evidence>
<dbReference type="Gene3D" id="6.10.140.140">
    <property type="match status" value="1"/>
</dbReference>
<dbReference type="InterPro" id="IPR001909">
    <property type="entry name" value="KRAB"/>
</dbReference>